<name>A0A3B0Z7F7_9ZZZZ</name>
<dbReference type="Pfam" id="PF09994">
    <property type="entry name" value="T6SS_Tle1-like_cat"/>
    <property type="match status" value="1"/>
</dbReference>
<protein>
    <recommendedName>
        <fullName evidence="1">T6SS Phospholipase effector Tle1-like catalytic domain-containing protein</fullName>
    </recommendedName>
</protein>
<evidence type="ECO:0000259" key="1">
    <source>
        <dbReference type="Pfam" id="PF09994"/>
    </source>
</evidence>
<organism evidence="2">
    <name type="scientific">hydrothermal vent metagenome</name>
    <dbReference type="NCBI Taxonomy" id="652676"/>
    <lineage>
        <taxon>unclassified sequences</taxon>
        <taxon>metagenomes</taxon>
        <taxon>ecological metagenomes</taxon>
    </lineage>
</organism>
<dbReference type="InterPro" id="IPR018712">
    <property type="entry name" value="Tle1-like_cat"/>
</dbReference>
<accession>A0A3B0Z7F7</accession>
<dbReference type="PANTHER" id="PTHR33840:SF1">
    <property type="entry name" value="TLE1 PHOSPHOLIPASE DOMAIN-CONTAINING PROTEIN"/>
    <property type="match status" value="1"/>
</dbReference>
<dbReference type="EMBL" id="UOFO01000034">
    <property type="protein sequence ID" value="VAW84133.1"/>
    <property type="molecule type" value="Genomic_DNA"/>
</dbReference>
<evidence type="ECO:0000313" key="2">
    <source>
        <dbReference type="EMBL" id="VAW84133.1"/>
    </source>
</evidence>
<dbReference type="PANTHER" id="PTHR33840">
    <property type="match status" value="1"/>
</dbReference>
<sequence>MKKKIIICCDGTWSAPESLDNNSVTNVVKMLRSIQPNDTDNTIPQIVYYNRGLGTGSGSSKVRRLFEAATGYGISRNIEDCYRFLANNYVAGDELYFFGFSRGAYTVRALIGLLDCVGLLDKDELASFPEAFRYYRTPPNKRMTPPFNLESNVKPSIHLLGVWDTVGALGVPIPMLHAISKKLWVGFFDTKLSEKVERGYQALAIDEHRKLFTPALWSQSSENQHITQAWFSGTHSNIGGGRKNRELSDIAFSWIVNRAKDAGLIFSSTYLDSLIKVNPNPSGKIHPSFSMPYKLFQKNERHIRHTGNMETTGEMIHESVIERLESMSDYKPENILQGASNFDNCLSRTNGHLAITIGEKTLPIFRERKTSRTSTTTGNVIQGEFTPSTENKKTITGKIGDYSTRGGASLNGMITIPFSVGTQGVLKTLKLGNRKATVAWCNTHSLGLKFAN</sequence>
<reference evidence="2" key="1">
    <citation type="submission" date="2018-06" db="EMBL/GenBank/DDBJ databases">
        <authorList>
            <person name="Zhirakovskaya E."/>
        </authorList>
    </citation>
    <scope>NUCLEOTIDE SEQUENCE</scope>
</reference>
<gene>
    <name evidence="2" type="ORF">MNBD_GAMMA16-748</name>
</gene>
<proteinExistence type="predicted"/>
<dbReference type="AlphaFoldDB" id="A0A3B0Z7F7"/>
<feature type="domain" description="T6SS Phospholipase effector Tle1-like catalytic" evidence="1">
    <location>
        <begin position="3"/>
        <end position="257"/>
    </location>
</feature>